<feature type="compositionally biased region" description="Basic residues" evidence="2">
    <location>
        <begin position="404"/>
        <end position="414"/>
    </location>
</feature>
<organism evidence="5 6">
    <name type="scientific">Alkalibacterium gilvum</name>
    <dbReference type="NCBI Taxonomy" id="1130080"/>
    <lineage>
        <taxon>Bacteria</taxon>
        <taxon>Bacillati</taxon>
        <taxon>Bacillota</taxon>
        <taxon>Bacilli</taxon>
        <taxon>Lactobacillales</taxon>
        <taxon>Carnobacteriaceae</taxon>
        <taxon>Alkalibacterium</taxon>
    </lineage>
</organism>
<dbReference type="AlphaFoldDB" id="A0A1H6TQJ9"/>
<dbReference type="Proteomes" id="UP000198564">
    <property type="component" value="Unassembled WGS sequence"/>
</dbReference>
<reference evidence="6" key="1">
    <citation type="submission" date="2016-10" db="EMBL/GenBank/DDBJ databases">
        <authorList>
            <person name="Varghese N."/>
            <person name="Submissions S."/>
        </authorList>
    </citation>
    <scope>NUCLEOTIDE SEQUENCE [LARGE SCALE GENOMIC DNA]</scope>
    <source>
        <strain evidence="6">DSM 25751</strain>
    </source>
</reference>
<dbReference type="Pfam" id="PF25888">
    <property type="entry name" value="WHD_DnaB"/>
    <property type="match status" value="1"/>
</dbReference>
<evidence type="ECO:0000313" key="5">
    <source>
        <dbReference type="EMBL" id="SEI78012.1"/>
    </source>
</evidence>
<dbReference type="RefSeq" id="WP_091634740.1">
    <property type="nucleotide sequence ID" value="NZ_FNYW01000019.1"/>
</dbReference>
<protein>
    <submittedName>
        <fullName evidence="5">Replicative DNA helicase loader DnaB</fullName>
    </submittedName>
</protein>
<feature type="domain" description="DnaB/C C-terminal" evidence="3">
    <location>
        <begin position="316"/>
        <end position="388"/>
    </location>
</feature>
<evidence type="ECO:0000259" key="3">
    <source>
        <dbReference type="Pfam" id="PF07261"/>
    </source>
</evidence>
<feature type="region of interest" description="Disordered" evidence="2">
    <location>
        <begin position="394"/>
        <end position="463"/>
    </location>
</feature>
<name>A0A1H6TQJ9_9LACT</name>
<keyword evidence="5" id="KW-0378">Hydrolase</keyword>
<comment type="similarity">
    <text evidence="1">Belongs to the DnaB/DnaD family.</text>
</comment>
<feature type="domain" description="Replicative helicase loading/DNA remodeling protein DnaB N-terminal winged helix" evidence="4">
    <location>
        <begin position="12"/>
        <end position="225"/>
    </location>
</feature>
<keyword evidence="5" id="KW-0067">ATP-binding</keyword>
<evidence type="ECO:0000256" key="1">
    <source>
        <dbReference type="ARBA" id="ARBA00093462"/>
    </source>
</evidence>
<keyword evidence="6" id="KW-1185">Reference proteome</keyword>
<dbReference type="InterPro" id="IPR058660">
    <property type="entry name" value="WHD_DnaB"/>
</dbReference>
<accession>A0A1H6TQJ9</accession>
<dbReference type="EMBL" id="FNYW01000019">
    <property type="protein sequence ID" value="SEI78012.1"/>
    <property type="molecule type" value="Genomic_DNA"/>
</dbReference>
<proteinExistence type="inferred from homology"/>
<keyword evidence="5" id="KW-0547">Nucleotide-binding</keyword>
<sequence length="463" mass="54023">MSYPWKNLSPRDTLMLTKLDIISDLDVSVLLSLYQPLMGVKSVSLYLSIKEYLSASTSKELPLSDILTHVDMGLREYYEARVKLEAYGLLKVYKHKNNDDRYLMTIEIPLSPKQFFNDMMLRMMLTEKLGERLVSELKEKYLKKYDSADEYKEITKSFHEVIDFNMENHLEAFHSIDTLEQPRNPSLDDTILKESDFDWDFFLSGLNKHFISSKSLTSNIKKLIETFHLIYSINELAMQKFVLESADISSGEISEKQLTRIVHSHYLGETKQQKNEIKNNQKNSKRAEQLKAKGFKKEESEILLHAEKMQPYAYLRSIKQQKGGYITSNETWLLKELVERSPLSTSVINILLNYILIVKNAPTLEKNLANKIANDWAQSDVVSPEDAMLKVKGFYDTANEKNNQRKQRPRRKSTYRSQANSRKETLPLWAKESDEKDERLSQEEENAFREKLKNIRKQKSGDE</sequence>
<dbReference type="OrthoDB" id="2082007at2"/>
<evidence type="ECO:0000256" key="2">
    <source>
        <dbReference type="SAM" id="MobiDB-lite"/>
    </source>
</evidence>
<dbReference type="Pfam" id="PF07261">
    <property type="entry name" value="DnaB_2"/>
    <property type="match status" value="1"/>
</dbReference>
<gene>
    <name evidence="5" type="ORF">SAMN04488113_11928</name>
</gene>
<feature type="compositionally biased region" description="Basic and acidic residues" evidence="2">
    <location>
        <begin position="421"/>
        <end position="463"/>
    </location>
</feature>
<evidence type="ECO:0000259" key="4">
    <source>
        <dbReference type="Pfam" id="PF25888"/>
    </source>
</evidence>
<dbReference type="GO" id="GO:0004386">
    <property type="term" value="F:helicase activity"/>
    <property type="evidence" value="ECO:0007669"/>
    <property type="project" value="UniProtKB-KW"/>
</dbReference>
<evidence type="ECO:0000313" key="6">
    <source>
        <dbReference type="Proteomes" id="UP000198564"/>
    </source>
</evidence>
<dbReference type="STRING" id="1130080.SAMN04488113_11928"/>
<keyword evidence="5" id="KW-0347">Helicase</keyword>
<dbReference type="InterPro" id="IPR006343">
    <property type="entry name" value="DnaB/C_C"/>
</dbReference>